<keyword evidence="2" id="KW-1185">Reference proteome</keyword>
<protein>
    <recommendedName>
        <fullName evidence="3">Fibronectin type III domain-containing protein</fullName>
    </recommendedName>
</protein>
<sequence length="216" mass="23983">MTAAMLASLVLNYEHLSDPKYLLKVGVIIQATKGNPEFGVFPEHGSPEKLEEKYNQLKIAFEGARDKSRSMIKLRNATRKETDGILYTMGHHIQSHCQGNEESLRKSGYELRIPRGAGSARTLHPPAQPSGWLVEQGASTQLKFKVPPTRGAVFCEIWCTEGDPSIEENWQYKGGFTEFEGVLNSFKKGARYSLRARLVGKAGAGDWTNTISIVVE</sequence>
<dbReference type="RefSeq" id="WP_135871106.1">
    <property type="nucleotide sequence ID" value="NZ_SRSC01000003.1"/>
</dbReference>
<dbReference type="Proteomes" id="UP000306416">
    <property type="component" value="Unassembled WGS sequence"/>
</dbReference>
<accession>A0A4S1CDE9</accession>
<proteinExistence type="predicted"/>
<reference evidence="1 2" key="1">
    <citation type="submission" date="2019-04" db="EMBL/GenBank/DDBJ databases">
        <title>Geobacter oryzae sp. nov., ferric-reducing bacteria isolated from paddy soil.</title>
        <authorList>
            <person name="Xu Z."/>
            <person name="Masuda Y."/>
            <person name="Itoh H."/>
            <person name="Senoo K."/>
        </authorList>
    </citation>
    <scope>NUCLEOTIDE SEQUENCE [LARGE SCALE GENOMIC DNA]</scope>
    <source>
        <strain evidence="1 2">Red111</strain>
    </source>
</reference>
<organism evidence="1 2">
    <name type="scientific">Geomonas terrae</name>
    <dbReference type="NCBI Taxonomy" id="2562681"/>
    <lineage>
        <taxon>Bacteria</taxon>
        <taxon>Pseudomonadati</taxon>
        <taxon>Thermodesulfobacteriota</taxon>
        <taxon>Desulfuromonadia</taxon>
        <taxon>Geobacterales</taxon>
        <taxon>Geobacteraceae</taxon>
        <taxon>Geomonas</taxon>
    </lineage>
</organism>
<name>A0A4S1CDE9_9BACT</name>
<dbReference type="AlphaFoldDB" id="A0A4S1CDE9"/>
<gene>
    <name evidence="1" type="ORF">E4633_14235</name>
</gene>
<evidence type="ECO:0000313" key="2">
    <source>
        <dbReference type="Proteomes" id="UP000306416"/>
    </source>
</evidence>
<comment type="caution">
    <text evidence="1">The sequence shown here is derived from an EMBL/GenBank/DDBJ whole genome shotgun (WGS) entry which is preliminary data.</text>
</comment>
<dbReference type="EMBL" id="SRSC01000003">
    <property type="protein sequence ID" value="TGU71474.1"/>
    <property type="molecule type" value="Genomic_DNA"/>
</dbReference>
<evidence type="ECO:0000313" key="1">
    <source>
        <dbReference type="EMBL" id="TGU71474.1"/>
    </source>
</evidence>
<evidence type="ECO:0008006" key="3">
    <source>
        <dbReference type="Google" id="ProtNLM"/>
    </source>
</evidence>